<dbReference type="PANTHER" id="PTHR43685">
    <property type="entry name" value="GLYCOSYLTRANSFERASE"/>
    <property type="match status" value="1"/>
</dbReference>
<organism evidence="2 3">
    <name type="scientific">Urechidicola vernalis</name>
    <dbReference type="NCBI Taxonomy" id="3075600"/>
    <lineage>
        <taxon>Bacteria</taxon>
        <taxon>Pseudomonadati</taxon>
        <taxon>Bacteroidota</taxon>
        <taxon>Flavobacteriia</taxon>
        <taxon>Flavobacteriales</taxon>
        <taxon>Flavobacteriaceae</taxon>
        <taxon>Urechidicola</taxon>
    </lineage>
</organism>
<dbReference type="Proteomes" id="UP001252186">
    <property type="component" value="Unassembled WGS sequence"/>
</dbReference>
<evidence type="ECO:0000259" key="1">
    <source>
        <dbReference type="Pfam" id="PF00535"/>
    </source>
</evidence>
<feature type="domain" description="Glycosyltransferase 2-like" evidence="1">
    <location>
        <begin position="7"/>
        <end position="123"/>
    </location>
</feature>
<dbReference type="Pfam" id="PF00535">
    <property type="entry name" value="Glycos_transf_2"/>
    <property type="match status" value="1"/>
</dbReference>
<accession>A0ABU2Y3J3</accession>
<dbReference type="EC" id="2.4.-.-" evidence="2"/>
<dbReference type="RefSeq" id="WP_311592124.1">
    <property type="nucleotide sequence ID" value="NZ_JAVRHV010000001.1"/>
</dbReference>
<keyword evidence="2" id="KW-0328">Glycosyltransferase</keyword>
<evidence type="ECO:0000313" key="3">
    <source>
        <dbReference type="Proteomes" id="UP001252186"/>
    </source>
</evidence>
<dbReference type="InterPro" id="IPR001173">
    <property type="entry name" value="Glyco_trans_2-like"/>
</dbReference>
<dbReference type="InterPro" id="IPR050834">
    <property type="entry name" value="Glycosyltransf_2"/>
</dbReference>
<gene>
    <name evidence="2" type="ORF">RM519_03335</name>
</gene>
<keyword evidence="3" id="KW-1185">Reference proteome</keyword>
<dbReference type="PANTHER" id="PTHR43685:SF2">
    <property type="entry name" value="GLYCOSYLTRANSFERASE 2-LIKE DOMAIN-CONTAINING PROTEIN"/>
    <property type="match status" value="1"/>
</dbReference>
<dbReference type="SUPFAM" id="SSF53448">
    <property type="entry name" value="Nucleotide-diphospho-sugar transferases"/>
    <property type="match status" value="1"/>
</dbReference>
<keyword evidence="2" id="KW-0808">Transferase</keyword>
<evidence type="ECO:0000313" key="2">
    <source>
        <dbReference type="EMBL" id="MDT0552272.1"/>
    </source>
</evidence>
<protein>
    <submittedName>
        <fullName evidence="2">Glycosyltransferase</fullName>
        <ecNumber evidence="2">2.4.-.-</ecNumber>
    </submittedName>
</protein>
<name>A0ABU2Y3J3_9FLAO</name>
<comment type="caution">
    <text evidence="2">The sequence shown here is derived from an EMBL/GenBank/DDBJ whole genome shotgun (WGS) entry which is preliminary data.</text>
</comment>
<dbReference type="EMBL" id="JAVRHV010000001">
    <property type="protein sequence ID" value="MDT0552272.1"/>
    <property type="molecule type" value="Genomic_DNA"/>
</dbReference>
<dbReference type="InterPro" id="IPR029044">
    <property type="entry name" value="Nucleotide-diphossugar_trans"/>
</dbReference>
<reference evidence="2 3" key="1">
    <citation type="submission" date="2023-09" db="EMBL/GenBank/DDBJ databases">
        <authorList>
            <person name="Rey-Velasco X."/>
        </authorList>
    </citation>
    <scope>NUCLEOTIDE SEQUENCE [LARGE SCALE GENOMIC DNA]</scope>
    <source>
        <strain evidence="2 3">P050</strain>
    </source>
</reference>
<sequence>MKNPLVSIIIPCFNVTEFIEESVQSALNQDYSNIEIIIVDDGSTEDVHSVVKQFLTESVSFFKKENGGLASARNFGIDKSNGELILPLDSDDKIHETYVSKAVNIFTQRSEVSLVYSKAALFGAEKGEWKMGDYSFKHLLLDNMIFCSAIFKKEKFLNVGKYNEKFRFGREDWDLWLRYLDEESIVIKIPEELFFYRKHSGNSMSDQFSNALENNVNLFDLFYFNRKLYARHFDNPITQLHRNKELEIKYQKLQLKYLSLKKSFYERLKEKIKSFIK</sequence>
<dbReference type="GO" id="GO:0016757">
    <property type="term" value="F:glycosyltransferase activity"/>
    <property type="evidence" value="ECO:0007669"/>
    <property type="project" value="UniProtKB-KW"/>
</dbReference>
<dbReference type="Gene3D" id="3.90.550.10">
    <property type="entry name" value="Spore Coat Polysaccharide Biosynthesis Protein SpsA, Chain A"/>
    <property type="match status" value="1"/>
</dbReference>
<proteinExistence type="predicted"/>